<protein>
    <recommendedName>
        <fullName evidence="1">Endo-beta-1,6-galactanase-like domain-containing protein</fullName>
    </recommendedName>
</protein>
<evidence type="ECO:0000313" key="3">
    <source>
        <dbReference type="Proteomes" id="UP000007995"/>
    </source>
</evidence>
<dbReference type="PROSITE" id="PS51257">
    <property type="entry name" value="PROKAR_LIPOPROTEIN"/>
    <property type="match status" value="1"/>
</dbReference>
<dbReference type="Proteomes" id="UP000007995">
    <property type="component" value="Unassembled WGS sequence"/>
</dbReference>
<reference evidence="2 3" key="1">
    <citation type="submission" date="2012-02" db="EMBL/GenBank/DDBJ databases">
        <title>The Genome Sequence of Bacteroides finegoldii CL09T03C10.</title>
        <authorList>
            <consortium name="The Broad Institute Genome Sequencing Platform"/>
            <person name="Earl A."/>
            <person name="Ward D."/>
            <person name="Feldgarden M."/>
            <person name="Gevers D."/>
            <person name="Zitomersky N.L."/>
            <person name="Coyne M.J."/>
            <person name="Comstock L.E."/>
            <person name="Young S.K."/>
            <person name="Zeng Q."/>
            <person name="Gargeya S."/>
            <person name="Fitzgerald M."/>
            <person name="Haas B."/>
            <person name="Abouelleil A."/>
            <person name="Alvarado L."/>
            <person name="Arachchi H.M."/>
            <person name="Berlin A."/>
            <person name="Chapman S.B."/>
            <person name="Gearin G."/>
            <person name="Goldberg J."/>
            <person name="Griggs A."/>
            <person name="Gujja S."/>
            <person name="Hansen M."/>
            <person name="Heiman D."/>
            <person name="Howarth C."/>
            <person name="Larimer J."/>
            <person name="Lui A."/>
            <person name="MacDonald P.J.P."/>
            <person name="McCowen C."/>
            <person name="Montmayeur A."/>
            <person name="Murphy C."/>
            <person name="Neiman D."/>
            <person name="Pearson M."/>
            <person name="Priest M."/>
            <person name="Roberts A."/>
            <person name="Saif S."/>
            <person name="Shea T."/>
            <person name="Sisk P."/>
            <person name="Stolte C."/>
            <person name="Sykes S."/>
            <person name="Wortman J."/>
            <person name="Nusbaum C."/>
            <person name="Birren B."/>
        </authorList>
    </citation>
    <scope>NUCLEOTIDE SEQUENCE [LARGE SCALE GENOMIC DNA]</scope>
    <source>
        <strain evidence="2 3">CL09T03C10</strain>
    </source>
</reference>
<dbReference type="Gene3D" id="2.60.40.1180">
    <property type="entry name" value="Golgi alpha-mannosidase II"/>
    <property type="match status" value="1"/>
</dbReference>
<dbReference type="AlphaFoldDB" id="K5CLS7"/>
<dbReference type="EMBL" id="AGXW01000008">
    <property type="protein sequence ID" value="EKJ90731.1"/>
    <property type="molecule type" value="Genomic_DNA"/>
</dbReference>
<gene>
    <name evidence="2" type="ORF">HMPREF1057_02033</name>
</gene>
<dbReference type="HOGENOM" id="CLU_031530_0_0_10"/>
<name>K5CLS7_9BACE</name>
<dbReference type="SUPFAM" id="SSF51445">
    <property type="entry name" value="(Trans)glycosidases"/>
    <property type="match status" value="1"/>
</dbReference>
<proteinExistence type="predicted"/>
<sequence>MKSKYILASLFCLAAFSCSDDKSFEPAYTVSLEADENMTTNVDASQVFQTIDGFASSDAWDMDFIGKYWSDSNKEGIAKLLFSRNIDSKGRPEGIGLSMWRVNVGGGSSEQGDASGIPDKYERRVECFLNQDGSYNWSKQAGQQYFMQKAKEYGCESFVLFTNTPPVWYTKNGLAFPTKGASSNQDEDKNNLKDEHYEDFAEFLATVTKHFVDQGYNIPLISPINEPQVDWRKTPGADAEQEGCSYTHEKTKILVTALNDKLEEKGLATNILLGEASRWEPIYTTNSGGYYSNLVDHYFNPDYKNYYNGNEEGKYYLGNLKHVPNILCAHSYHTDKTWSSLKTAREKAYEKAQQFGVELYQTEWSMLATDYDNYENYDDASYMDLALSMARVLHHDLATANVRSWSYWTSVSQERWSQKSRFYLIRVSADGKDGEDYGDLHNNGVYATCKNLWVLGNYSLFIRPNFQRVALNLPEESEEFFGSAYISPEKNRVVVVYTNLKSESIHIECGIQGLDGKEVVAVNQYTTSNAKDLKQEPDYLVGHIPAKSVVTVVYDLK</sequence>
<dbReference type="InterPro" id="IPR039514">
    <property type="entry name" value="6GAL-like"/>
</dbReference>
<dbReference type="GO" id="GO:0004553">
    <property type="term" value="F:hydrolase activity, hydrolyzing O-glycosyl compounds"/>
    <property type="evidence" value="ECO:0007669"/>
    <property type="project" value="InterPro"/>
</dbReference>
<dbReference type="Pfam" id="PF14587">
    <property type="entry name" value="Glyco_hydr_30_2"/>
    <property type="match status" value="1"/>
</dbReference>
<comment type="caution">
    <text evidence="2">The sequence shown here is derived from an EMBL/GenBank/DDBJ whole genome shotgun (WGS) entry which is preliminary data.</text>
</comment>
<dbReference type="InterPro" id="IPR039743">
    <property type="entry name" value="6GAL/EXGAL"/>
</dbReference>
<dbReference type="PANTHER" id="PTHR42767">
    <property type="entry name" value="ENDO-BETA-1,6-GALACTANASE"/>
    <property type="match status" value="1"/>
</dbReference>
<dbReference type="PANTHER" id="PTHR42767:SF1">
    <property type="entry name" value="ENDO-BETA-1,6-GALACTANASE-LIKE DOMAIN-CONTAINING PROTEIN"/>
    <property type="match status" value="1"/>
</dbReference>
<accession>K5CLS7</accession>
<dbReference type="OrthoDB" id="9806701at2"/>
<evidence type="ECO:0000259" key="1">
    <source>
        <dbReference type="Pfam" id="PF14587"/>
    </source>
</evidence>
<dbReference type="RefSeq" id="WP_007762357.1">
    <property type="nucleotide sequence ID" value="NZ_AKBZ01000004.1"/>
</dbReference>
<organism evidence="2 3">
    <name type="scientific">Bacteroides finegoldii CL09T03C10</name>
    <dbReference type="NCBI Taxonomy" id="997888"/>
    <lineage>
        <taxon>Bacteria</taxon>
        <taxon>Pseudomonadati</taxon>
        <taxon>Bacteroidota</taxon>
        <taxon>Bacteroidia</taxon>
        <taxon>Bacteroidales</taxon>
        <taxon>Bacteroidaceae</taxon>
        <taxon>Bacteroides</taxon>
    </lineage>
</organism>
<evidence type="ECO:0000313" key="2">
    <source>
        <dbReference type="EMBL" id="EKJ90731.1"/>
    </source>
</evidence>
<feature type="domain" description="Endo-beta-1,6-galactanase-like" evidence="1">
    <location>
        <begin position="39"/>
        <end position="416"/>
    </location>
</feature>
<dbReference type="Gene3D" id="3.20.20.80">
    <property type="entry name" value="Glycosidases"/>
    <property type="match status" value="1"/>
</dbReference>
<dbReference type="InterPro" id="IPR013780">
    <property type="entry name" value="Glyco_hydro_b"/>
</dbReference>
<dbReference type="InterPro" id="IPR017853">
    <property type="entry name" value="GH"/>
</dbReference>